<evidence type="ECO:0008006" key="3">
    <source>
        <dbReference type="Google" id="ProtNLM"/>
    </source>
</evidence>
<dbReference type="EMBL" id="FNQK01000004">
    <property type="protein sequence ID" value="SDZ93926.1"/>
    <property type="molecule type" value="Genomic_DNA"/>
</dbReference>
<dbReference type="AlphaFoldDB" id="A0A1H3X3G1"/>
<keyword evidence="2" id="KW-1185">Reference proteome</keyword>
<gene>
    <name evidence="1" type="ORF">SAMN04487990_104130</name>
</gene>
<protein>
    <recommendedName>
        <fullName evidence="3">Lacal_2735 family protein</fullName>
    </recommendedName>
</protein>
<evidence type="ECO:0000313" key="2">
    <source>
        <dbReference type="Proteomes" id="UP000198846"/>
    </source>
</evidence>
<proteinExistence type="predicted"/>
<sequence>MFQLLKNKSKLNALKREYTKLIEDSKALPPSEKIEKQKMLEEARMLLNQLDVLTKR</sequence>
<dbReference type="Proteomes" id="UP000198846">
    <property type="component" value="Unassembled WGS sequence"/>
</dbReference>
<dbReference type="RefSeq" id="WP_177165291.1">
    <property type="nucleotide sequence ID" value="NZ_FNQK01000004.1"/>
</dbReference>
<organism evidence="1 2">
    <name type="scientific">Bizionia paragorgiae</name>
    <dbReference type="NCBI Taxonomy" id="283786"/>
    <lineage>
        <taxon>Bacteria</taxon>
        <taxon>Pseudomonadati</taxon>
        <taxon>Bacteroidota</taxon>
        <taxon>Flavobacteriia</taxon>
        <taxon>Flavobacteriales</taxon>
        <taxon>Flavobacteriaceae</taxon>
        <taxon>Bizionia</taxon>
    </lineage>
</organism>
<evidence type="ECO:0000313" key="1">
    <source>
        <dbReference type="EMBL" id="SDZ93926.1"/>
    </source>
</evidence>
<accession>A0A1H3X3G1</accession>
<name>A0A1H3X3G1_BIZPA</name>
<dbReference type="STRING" id="283786.SAMN04487990_104130"/>
<reference evidence="1 2" key="1">
    <citation type="submission" date="2016-10" db="EMBL/GenBank/DDBJ databases">
        <authorList>
            <person name="de Groot N.N."/>
        </authorList>
    </citation>
    <scope>NUCLEOTIDE SEQUENCE [LARGE SCALE GENOMIC DNA]</scope>
    <source>
        <strain evidence="1 2">DSM 23842</strain>
    </source>
</reference>